<dbReference type="PANTHER" id="PTHR10127">
    <property type="entry name" value="DISCOIDIN, CUB, EGF, LAMININ , AND ZINC METALLOPROTEASE DOMAIN CONTAINING"/>
    <property type="match status" value="1"/>
</dbReference>
<keyword evidence="3 4" id="KW-0479">Metal-binding</keyword>
<dbReference type="InterPro" id="IPR034035">
    <property type="entry name" value="Astacin-like_dom"/>
</dbReference>
<comment type="function">
    <text evidence="2">Zinc metalloprotease. Provoques deadhesion of endothelial cells from cell cultures, and also degradation of fibronectin, fibrinogen and gelatin in vitro. Its role in the venom is not fully understood but it might act as a spreading factor that facilitates diffusion of other venom toxins. Alternatively, it might be involved in the proteolytic processing of other venom toxins or it might play a role in extra-oral digestion of prey.</text>
</comment>
<dbReference type="Pfam" id="PF01400">
    <property type="entry name" value="Astacin"/>
    <property type="match status" value="1"/>
</dbReference>
<protein>
    <recommendedName>
        <fullName evidence="4">Metalloendopeptidase</fullName>
        <ecNumber evidence="4">3.4.24.-</ecNumber>
    </recommendedName>
</protein>
<dbReference type="Gene3D" id="3.40.390.10">
    <property type="entry name" value="Collagenase (Catalytic Domain)"/>
    <property type="match status" value="1"/>
</dbReference>
<dbReference type="PANTHER" id="PTHR10127:SF850">
    <property type="entry name" value="METALLOENDOPEPTIDASE"/>
    <property type="match status" value="1"/>
</dbReference>
<keyword evidence="3 4" id="KW-0482">Metalloprotease</keyword>
<dbReference type="InterPro" id="IPR024079">
    <property type="entry name" value="MetalloPept_cat_dom_sf"/>
</dbReference>
<evidence type="ECO:0000256" key="2">
    <source>
        <dbReference type="ARBA" id="ARBA00025529"/>
    </source>
</evidence>
<evidence type="ECO:0000259" key="6">
    <source>
        <dbReference type="PROSITE" id="PS51864"/>
    </source>
</evidence>
<dbReference type="EC" id="3.4.24.-" evidence="4"/>
<keyword evidence="5" id="KW-0732">Signal</keyword>
<accession>A0A0C4W7U1</accession>
<evidence type="ECO:0000256" key="4">
    <source>
        <dbReference type="RuleBase" id="RU361183"/>
    </source>
</evidence>
<name>A0A0C4W7U1_PLETR</name>
<dbReference type="SUPFAM" id="SSF55486">
    <property type="entry name" value="Metalloproteases ('zincins'), catalytic domain"/>
    <property type="match status" value="1"/>
</dbReference>
<comment type="caution">
    <text evidence="3">Lacks conserved residue(s) required for the propagation of feature annotation.</text>
</comment>
<feature type="active site" evidence="3">
    <location>
        <position position="133"/>
    </location>
</feature>
<dbReference type="InterPro" id="IPR001506">
    <property type="entry name" value="Peptidase_M12A"/>
</dbReference>
<evidence type="ECO:0000256" key="5">
    <source>
        <dbReference type="SAM" id="SignalP"/>
    </source>
</evidence>
<dbReference type="SMART" id="SM00235">
    <property type="entry name" value="ZnMc"/>
    <property type="match status" value="1"/>
</dbReference>
<comment type="subunit">
    <text evidence="1">Monomer.</text>
</comment>
<keyword evidence="3 4" id="KW-0645">Protease</keyword>
<comment type="cofactor">
    <cofactor evidence="3 4">
        <name>Zn(2+)</name>
        <dbReference type="ChEBI" id="CHEBI:29105"/>
    </cofactor>
    <text evidence="3 4">Binds 1 zinc ion per subunit.</text>
</comment>
<keyword evidence="3 4" id="KW-0378">Hydrolase</keyword>
<dbReference type="PRINTS" id="PR00480">
    <property type="entry name" value="ASTACIN"/>
</dbReference>
<dbReference type="EMBL" id="KJ124644">
    <property type="protein sequence ID" value="AJD25293.1"/>
    <property type="molecule type" value="Transcribed_RNA"/>
</dbReference>
<feature type="domain" description="Peptidase M12A" evidence="6">
    <location>
        <begin position="41"/>
        <end position="222"/>
    </location>
</feature>
<feature type="binding site" evidence="3">
    <location>
        <position position="136"/>
    </location>
    <ligand>
        <name>Zn(2+)</name>
        <dbReference type="ChEBI" id="CHEBI:29105"/>
        <note>catalytic</note>
    </ligand>
</feature>
<evidence type="ECO:0000256" key="3">
    <source>
        <dbReference type="PROSITE-ProRule" id="PRU01211"/>
    </source>
</evidence>
<dbReference type="PROSITE" id="PS51864">
    <property type="entry name" value="ASTACIN"/>
    <property type="match status" value="1"/>
</dbReference>
<evidence type="ECO:0000256" key="1">
    <source>
        <dbReference type="ARBA" id="ARBA00011245"/>
    </source>
</evidence>
<dbReference type="InterPro" id="IPR006026">
    <property type="entry name" value="Peptidase_Metallo"/>
</dbReference>
<sequence length="222" mass="24820">MKIFIVISLVTFALAVDQEVQVSENEELFEGDIILEDPVKRSVSTPKKSLLWPNGIVYYSFHHTADSLRSQVGAAMAHIQKITCIRFRENSGGSSIQITSTQAGCASHLGRTGGRQILNLGKGCRDFGTIVHELLHSLGLIHEHSRSDRDKYINIIWENVRPGLQKYLVQLSPDQNRILSPFDYDSIMMLGENAYSKSKDLKTIVPLKAGVKLIPTSQKEKE</sequence>
<reference evidence="7" key="1">
    <citation type="journal article" date="2014" name="J. Venom Res.">
        <title>Plectreurys tristis venome: A proteomic and transcriptomic analysis.</title>
        <authorList>
            <person name="Zobel-Thropp P.A."/>
            <person name="Thomas E.Z."/>
            <person name="David C.L."/>
            <person name="Breci L.A."/>
            <person name="Binford G.J."/>
        </authorList>
    </citation>
    <scope>NUCLEOTIDE SEQUENCE</scope>
    <source>
        <tissue evidence="7">Venom gland</tissue>
    </source>
</reference>
<dbReference type="GO" id="GO:0008270">
    <property type="term" value="F:zinc ion binding"/>
    <property type="evidence" value="ECO:0007669"/>
    <property type="project" value="UniProtKB-UniRule"/>
</dbReference>
<feature type="chain" id="PRO_5012113457" description="Metalloendopeptidase" evidence="5">
    <location>
        <begin position="16"/>
        <end position="222"/>
    </location>
</feature>
<dbReference type="GO" id="GO:0004222">
    <property type="term" value="F:metalloendopeptidase activity"/>
    <property type="evidence" value="ECO:0007669"/>
    <property type="project" value="UniProtKB-UniRule"/>
</dbReference>
<dbReference type="CDD" id="cd04280">
    <property type="entry name" value="ZnMc_astacin_like"/>
    <property type="match status" value="1"/>
</dbReference>
<dbReference type="GO" id="GO:0006508">
    <property type="term" value="P:proteolysis"/>
    <property type="evidence" value="ECO:0007669"/>
    <property type="project" value="UniProtKB-KW"/>
</dbReference>
<feature type="signal peptide" evidence="5">
    <location>
        <begin position="1"/>
        <end position="15"/>
    </location>
</feature>
<keyword evidence="3 4" id="KW-0862">Zinc</keyword>
<feature type="binding site" evidence="3">
    <location>
        <position position="142"/>
    </location>
    <ligand>
        <name>Zn(2+)</name>
        <dbReference type="ChEBI" id="CHEBI:29105"/>
        <note>catalytic</note>
    </ligand>
</feature>
<feature type="binding site" evidence="3">
    <location>
        <position position="132"/>
    </location>
    <ligand>
        <name>Zn(2+)</name>
        <dbReference type="ChEBI" id="CHEBI:29105"/>
        <note>catalytic</note>
    </ligand>
</feature>
<dbReference type="AlphaFoldDB" id="A0A0C4W7U1"/>
<proteinExistence type="predicted"/>
<evidence type="ECO:0000313" key="7">
    <source>
        <dbReference type="EMBL" id="AJD25293.1"/>
    </source>
</evidence>
<organism evidence="7">
    <name type="scientific">Plectreurys tristis</name>
    <name type="common">Spider</name>
    <name type="synonym">Plectreurys bispinosus</name>
    <dbReference type="NCBI Taxonomy" id="33319"/>
    <lineage>
        <taxon>Eukaryota</taxon>
        <taxon>Metazoa</taxon>
        <taxon>Ecdysozoa</taxon>
        <taxon>Arthropoda</taxon>
        <taxon>Chelicerata</taxon>
        <taxon>Arachnida</taxon>
        <taxon>Araneae</taxon>
        <taxon>Araneomorphae</taxon>
        <taxon>Haplogynae</taxon>
        <taxon>Pholcoidea</taxon>
        <taxon>Plectreuridae</taxon>
        <taxon>Plectreurys</taxon>
    </lineage>
</organism>